<dbReference type="AlphaFoldDB" id="A0A6A1R5X3"/>
<reference evidence="1" key="1">
    <citation type="submission" date="2019-09" db="EMBL/GenBank/DDBJ databases">
        <title>Draft genome sequences of 48 bacterial type strains from the CCUG.</title>
        <authorList>
            <person name="Tunovic T."/>
            <person name="Pineiro-Iglesias B."/>
            <person name="Unosson C."/>
            <person name="Inganas E."/>
            <person name="Ohlen M."/>
            <person name="Cardew S."/>
            <person name="Jensie-Markopoulos S."/>
            <person name="Salva-Serra F."/>
            <person name="Jaen-Luchoro D."/>
            <person name="Karlsson R."/>
            <person name="Svensson-Stadler L."/>
            <person name="Chun J."/>
            <person name="Moore E."/>
        </authorList>
    </citation>
    <scope>NUCLEOTIDE SEQUENCE</scope>
    <source>
        <strain evidence="1">CCUG 15333</strain>
    </source>
</reference>
<name>A0A6A1R5X3_9BURK</name>
<accession>A0A6A1R5X3</accession>
<gene>
    <name evidence="1" type="ORF">F7P80_00520</name>
</gene>
<evidence type="ECO:0000313" key="1">
    <source>
        <dbReference type="EMBL" id="KAB0588435.1"/>
    </source>
</evidence>
<organism evidence="1">
    <name type="scientific">Comamonas kerstersii</name>
    <dbReference type="NCBI Taxonomy" id="225992"/>
    <lineage>
        <taxon>Bacteria</taxon>
        <taxon>Pseudomonadati</taxon>
        <taxon>Pseudomonadota</taxon>
        <taxon>Betaproteobacteria</taxon>
        <taxon>Burkholderiales</taxon>
        <taxon>Comamonadaceae</taxon>
        <taxon>Comamonas</taxon>
    </lineage>
</organism>
<sequence>MQTDNMSFEQLCELFNYSPKKRPLRTDDLVDLTGLARNTWEQHRHKGTGPRFFTPPGTRCVFYAERDVLAWLASGARTSTSQQIATA</sequence>
<dbReference type="EMBL" id="VZOT01000001">
    <property type="protein sequence ID" value="KAB0588435.1"/>
    <property type="molecule type" value="Genomic_DNA"/>
</dbReference>
<proteinExistence type="predicted"/>
<protein>
    <recommendedName>
        <fullName evidence="2">DNA-binding protein</fullName>
    </recommendedName>
</protein>
<comment type="caution">
    <text evidence="1">The sequence shown here is derived from an EMBL/GenBank/DDBJ whole genome shotgun (WGS) entry which is preliminary data.</text>
</comment>
<dbReference type="RefSeq" id="WP_023121545.1">
    <property type="nucleotide sequence ID" value="NZ_VZOT01000001.1"/>
</dbReference>
<evidence type="ECO:0008006" key="2">
    <source>
        <dbReference type="Google" id="ProtNLM"/>
    </source>
</evidence>